<dbReference type="PANTHER" id="PTHR24214:SF38">
    <property type="entry name" value="PDZ AND LIM DOMAIN PROTEIN ZASP-RELATED"/>
    <property type="match status" value="1"/>
</dbReference>
<gene>
    <name evidence="6" type="ORF">KUF71_023556</name>
</gene>
<feature type="compositionally biased region" description="Basic and acidic residues" evidence="4">
    <location>
        <begin position="736"/>
        <end position="751"/>
    </location>
</feature>
<evidence type="ECO:0000256" key="3">
    <source>
        <dbReference type="ARBA" id="ARBA00023038"/>
    </source>
</evidence>
<feature type="compositionally biased region" description="Acidic residues" evidence="4">
    <location>
        <begin position="205"/>
        <end position="232"/>
    </location>
</feature>
<feature type="compositionally biased region" description="Acidic residues" evidence="4">
    <location>
        <begin position="416"/>
        <end position="439"/>
    </location>
</feature>
<sequence>MTDGGGGGPGVPGGDGSLGGGPGPGGALSEQEVIRMVRADPAPWGFRLMGGRDYSLPLTVTRVLGCSLAEHAGLKVGDVVVSVNGVPVRGATHMEAQEAVRAAGDSLTLGVIRGSMDMPPPLDVNGVPLIQPPLAHEPAPVPEGDVAGAPGGGNQDQDGEDQQQQDGQDLGAEGDPAREGDNAAEDAADVDQAGGELEDGAQNGGEEEGGDEGAEEEDDEDEEEEDSDEEDEERRRERLDKLDGIKSPRSRLSRSPGPEDILRMQEKALARMEKARARKDRPPTVFLLPPDRPVIRQPRAPRPRPPDPPFKKLVHERIRRRKWAEEHPGEEYPFVDETGRTPTPDSELTTRATMTPTPTLSEGVDLDVTSELTDELGGGSHGGRSGRSSAASPLREDGAGTRTASQASRRTRTPDDDLEERDEEQEEVEQEEEQEEPEEVLTALSVEQTERRLEEVSAQLDALHNLPRSLRPSVQHIRAELQELVERLLEQVPTPTLSPHPQHNAAPAALARISLAELRRREEEEERLAEEARLAAAREAEAAERAERERREAEARAERERREAAERAEAEAKAAKAAKFKTDVPDFIHEMTEKLSLERPSFPLTPLPRPIVLPGGRKWRTVADAFNEDFIAETLTSQAEVLLGKALGNRRLSNTFPALIHERAEINESCYGCGRINFHKYSHKHDNLKNSAVYRMVHGLDDQPGLPVAERPAKMKAINDYYQAAARLSATPSPRSELERVTAEVKPDTVS</sequence>
<dbReference type="GO" id="GO:0030036">
    <property type="term" value="P:actin cytoskeleton organization"/>
    <property type="evidence" value="ECO:0007669"/>
    <property type="project" value="TreeGrafter"/>
</dbReference>
<reference evidence="6" key="2">
    <citation type="journal article" date="2023" name="BMC Genomics">
        <title>Pest status, molecular evolution, and epigenetic factors derived from the genome assembly of Frankliniella fusca, a thysanopteran phytovirus vector.</title>
        <authorList>
            <person name="Catto M.A."/>
            <person name="Labadie P.E."/>
            <person name="Jacobson A.L."/>
            <person name="Kennedy G.G."/>
            <person name="Srinivasan R."/>
            <person name="Hunt B.G."/>
        </authorList>
    </citation>
    <scope>NUCLEOTIDE SEQUENCE</scope>
    <source>
        <strain evidence="6">PL_HMW_Pooled</strain>
    </source>
</reference>
<keyword evidence="2" id="KW-0963">Cytoplasm</keyword>
<keyword evidence="3" id="KW-0862">Zinc</keyword>
<dbReference type="InterPro" id="IPR050604">
    <property type="entry name" value="PDZ-LIM_domain"/>
</dbReference>
<feature type="domain" description="PDZ" evidence="5">
    <location>
        <begin position="33"/>
        <end position="115"/>
    </location>
</feature>
<keyword evidence="3" id="KW-0440">LIM domain</keyword>
<evidence type="ECO:0000313" key="6">
    <source>
        <dbReference type="EMBL" id="KAK3914143.1"/>
    </source>
</evidence>
<keyword evidence="7" id="KW-1185">Reference proteome</keyword>
<protein>
    <submittedName>
        <fullName evidence="6">PDZ and LIM domain protein 7</fullName>
    </submittedName>
</protein>
<feature type="compositionally biased region" description="Low complexity" evidence="4">
    <location>
        <begin position="349"/>
        <end position="359"/>
    </location>
</feature>
<dbReference type="PANTHER" id="PTHR24214">
    <property type="entry name" value="PDZ AND LIM DOMAIN PROTEIN ZASP"/>
    <property type="match status" value="1"/>
</dbReference>
<feature type="compositionally biased region" description="Low complexity" evidence="4">
    <location>
        <begin position="164"/>
        <end position="174"/>
    </location>
</feature>
<comment type="subcellular location">
    <subcellularLocation>
        <location evidence="1">Cytoplasm</location>
    </subcellularLocation>
</comment>
<accession>A0AAE1H405</accession>
<evidence type="ECO:0000259" key="5">
    <source>
        <dbReference type="PROSITE" id="PS50106"/>
    </source>
</evidence>
<dbReference type="InterPro" id="IPR036034">
    <property type="entry name" value="PDZ_sf"/>
</dbReference>
<dbReference type="Pfam" id="PF00595">
    <property type="entry name" value="PDZ"/>
    <property type="match status" value="1"/>
</dbReference>
<dbReference type="GO" id="GO:0005737">
    <property type="term" value="C:cytoplasm"/>
    <property type="evidence" value="ECO:0007669"/>
    <property type="project" value="UniProtKB-SubCell"/>
</dbReference>
<feature type="region of interest" description="Disordered" evidence="4">
    <location>
        <begin position="1"/>
        <end position="28"/>
    </location>
</feature>
<dbReference type="PROSITE" id="PS50106">
    <property type="entry name" value="PDZ"/>
    <property type="match status" value="1"/>
</dbReference>
<dbReference type="GO" id="GO:0001725">
    <property type="term" value="C:stress fiber"/>
    <property type="evidence" value="ECO:0007669"/>
    <property type="project" value="TreeGrafter"/>
</dbReference>
<dbReference type="SMART" id="SM00228">
    <property type="entry name" value="PDZ"/>
    <property type="match status" value="1"/>
</dbReference>
<dbReference type="AlphaFoldDB" id="A0AAE1H405"/>
<dbReference type="FunFam" id="2.30.42.10:FF:000055">
    <property type="entry name" value="PDZ and LIM domain protein 3"/>
    <property type="match status" value="1"/>
</dbReference>
<dbReference type="GO" id="GO:0003779">
    <property type="term" value="F:actin binding"/>
    <property type="evidence" value="ECO:0007669"/>
    <property type="project" value="TreeGrafter"/>
</dbReference>
<dbReference type="GO" id="GO:0061061">
    <property type="term" value="P:muscle structure development"/>
    <property type="evidence" value="ECO:0007669"/>
    <property type="project" value="TreeGrafter"/>
</dbReference>
<feature type="compositionally biased region" description="Basic and acidic residues" evidence="4">
    <location>
        <begin position="260"/>
        <end position="275"/>
    </location>
</feature>
<evidence type="ECO:0000256" key="4">
    <source>
        <dbReference type="SAM" id="MobiDB-lite"/>
    </source>
</evidence>
<name>A0AAE1H405_9NEOP</name>
<feature type="compositionally biased region" description="Basic and acidic residues" evidence="4">
    <location>
        <begin position="233"/>
        <end position="246"/>
    </location>
</feature>
<dbReference type="InterPro" id="IPR001478">
    <property type="entry name" value="PDZ"/>
</dbReference>
<dbReference type="GO" id="GO:0005912">
    <property type="term" value="C:adherens junction"/>
    <property type="evidence" value="ECO:0007669"/>
    <property type="project" value="TreeGrafter"/>
</dbReference>
<dbReference type="Gene3D" id="2.30.42.10">
    <property type="match status" value="1"/>
</dbReference>
<keyword evidence="3" id="KW-0479">Metal-binding</keyword>
<feature type="region of interest" description="Disordered" evidence="4">
    <location>
        <begin position="123"/>
        <end position="441"/>
    </location>
</feature>
<organism evidence="6 7">
    <name type="scientific">Frankliniella fusca</name>
    <dbReference type="NCBI Taxonomy" id="407009"/>
    <lineage>
        <taxon>Eukaryota</taxon>
        <taxon>Metazoa</taxon>
        <taxon>Ecdysozoa</taxon>
        <taxon>Arthropoda</taxon>
        <taxon>Hexapoda</taxon>
        <taxon>Insecta</taxon>
        <taxon>Pterygota</taxon>
        <taxon>Neoptera</taxon>
        <taxon>Paraneoptera</taxon>
        <taxon>Thysanoptera</taxon>
        <taxon>Terebrantia</taxon>
        <taxon>Thripoidea</taxon>
        <taxon>Thripidae</taxon>
        <taxon>Frankliniella</taxon>
    </lineage>
</organism>
<dbReference type="SUPFAM" id="SSF50156">
    <property type="entry name" value="PDZ domain-like"/>
    <property type="match status" value="1"/>
</dbReference>
<proteinExistence type="predicted"/>
<evidence type="ECO:0000256" key="1">
    <source>
        <dbReference type="ARBA" id="ARBA00004496"/>
    </source>
</evidence>
<dbReference type="GO" id="GO:0051371">
    <property type="term" value="F:muscle alpha-actinin binding"/>
    <property type="evidence" value="ECO:0007669"/>
    <property type="project" value="TreeGrafter"/>
</dbReference>
<comment type="caution">
    <text evidence="6">The sequence shown here is derived from an EMBL/GenBank/DDBJ whole genome shotgun (WGS) entry which is preliminary data.</text>
</comment>
<feature type="region of interest" description="Disordered" evidence="4">
    <location>
        <begin position="729"/>
        <end position="751"/>
    </location>
</feature>
<evidence type="ECO:0000313" key="7">
    <source>
        <dbReference type="Proteomes" id="UP001219518"/>
    </source>
</evidence>
<feature type="compositionally biased region" description="Gly residues" evidence="4">
    <location>
        <begin position="1"/>
        <end position="26"/>
    </location>
</feature>
<dbReference type="Proteomes" id="UP001219518">
    <property type="component" value="Unassembled WGS sequence"/>
</dbReference>
<dbReference type="EMBL" id="JAHWGI010000352">
    <property type="protein sequence ID" value="KAK3914143.1"/>
    <property type="molecule type" value="Genomic_DNA"/>
</dbReference>
<feature type="compositionally biased region" description="Gly residues" evidence="4">
    <location>
        <begin position="376"/>
        <end position="385"/>
    </location>
</feature>
<feature type="region of interest" description="Disordered" evidence="4">
    <location>
        <begin position="545"/>
        <end position="570"/>
    </location>
</feature>
<reference evidence="6" key="1">
    <citation type="submission" date="2021-07" db="EMBL/GenBank/DDBJ databases">
        <authorList>
            <person name="Catto M.A."/>
            <person name="Jacobson A."/>
            <person name="Kennedy G."/>
            <person name="Labadie P."/>
            <person name="Hunt B.G."/>
            <person name="Srinivasan R."/>
        </authorList>
    </citation>
    <scope>NUCLEOTIDE SEQUENCE</scope>
    <source>
        <strain evidence="6">PL_HMW_Pooled</strain>
        <tissue evidence="6">Head</tissue>
    </source>
</reference>
<dbReference type="GO" id="GO:0031941">
    <property type="term" value="C:filamentous actin"/>
    <property type="evidence" value="ECO:0007669"/>
    <property type="project" value="TreeGrafter"/>
</dbReference>
<evidence type="ECO:0000256" key="2">
    <source>
        <dbReference type="ARBA" id="ARBA00022490"/>
    </source>
</evidence>